<comment type="caution">
    <text evidence="1">The sequence shown here is derived from an EMBL/GenBank/DDBJ whole genome shotgun (WGS) entry which is preliminary data.</text>
</comment>
<sequence>MSRYLGYYTGSREESEETMNMDLSKVAGNNNNGSSSVYSSTNSLCVNGGFKDKSSTNVVNEYKFPPRGIPSLRLPVVSRDIKYDYRISFAQNMSSIVDVRRWDMCGQVKVVVKIECEDDMLEL</sequence>
<evidence type="ECO:0000313" key="1">
    <source>
        <dbReference type="EMBL" id="PWA77384.1"/>
    </source>
</evidence>
<organism evidence="1 2">
    <name type="scientific">Artemisia annua</name>
    <name type="common">Sweet wormwood</name>
    <dbReference type="NCBI Taxonomy" id="35608"/>
    <lineage>
        <taxon>Eukaryota</taxon>
        <taxon>Viridiplantae</taxon>
        <taxon>Streptophyta</taxon>
        <taxon>Embryophyta</taxon>
        <taxon>Tracheophyta</taxon>
        <taxon>Spermatophyta</taxon>
        <taxon>Magnoliopsida</taxon>
        <taxon>eudicotyledons</taxon>
        <taxon>Gunneridae</taxon>
        <taxon>Pentapetalae</taxon>
        <taxon>asterids</taxon>
        <taxon>campanulids</taxon>
        <taxon>Asterales</taxon>
        <taxon>Asteraceae</taxon>
        <taxon>Asteroideae</taxon>
        <taxon>Anthemideae</taxon>
        <taxon>Artemisiinae</taxon>
        <taxon>Artemisia</taxon>
    </lineage>
</organism>
<evidence type="ECO:0000313" key="2">
    <source>
        <dbReference type="Proteomes" id="UP000245207"/>
    </source>
</evidence>
<dbReference type="Proteomes" id="UP000245207">
    <property type="component" value="Unassembled WGS sequence"/>
</dbReference>
<protein>
    <submittedName>
        <fullName evidence="1">Protein phosphatase 2A, regulatory subunit PR55</fullName>
    </submittedName>
</protein>
<reference evidence="1 2" key="1">
    <citation type="journal article" date="2018" name="Mol. Plant">
        <title>The genome of Artemisia annua provides insight into the evolution of Asteraceae family and artemisinin biosynthesis.</title>
        <authorList>
            <person name="Shen Q."/>
            <person name="Zhang L."/>
            <person name="Liao Z."/>
            <person name="Wang S."/>
            <person name="Yan T."/>
            <person name="Shi P."/>
            <person name="Liu M."/>
            <person name="Fu X."/>
            <person name="Pan Q."/>
            <person name="Wang Y."/>
            <person name="Lv Z."/>
            <person name="Lu X."/>
            <person name="Zhang F."/>
            <person name="Jiang W."/>
            <person name="Ma Y."/>
            <person name="Chen M."/>
            <person name="Hao X."/>
            <person name="Li L."/>
            <person name="Tang Y."/>
            <person name="Lv G."/>
            <person name="Zhou Y."/>
            <person name="Sun X."/>
            <person name="Brodelius P.E."/>
            <person name="Rose J.K.C."/>
            <person name="Tang K."/>
        </authorList>
    </citation>
    <scope>NUCLEOTIDE SEQUENCE [LARGE SCALE GENOMIC DNA]</scope>
    <source>
        <strain evidence="2">cv. Huhao1</strain>
        <tissue evidence="1">Leaf</tissue>
    </source>
</reference>
<proteinExistence type="predicted"/>
<accession>A0A2U1NV75</accession>
<dbReference type="EMBL" id="PKPP01002135">
    <property type="protein sequence ID" value="PWA77384.1"/>
    <property type="molecule type" value="Genomic_DNA"/>
</dbReference>
<gene>
    <name evidence="1" type="ORF">CTI12_AA220450</name>
</gene>
<name>A0A2U1NV75_ARTAN</name>
<dbReference type="AlphaFoldDB" id="A0A2U1NV75"/>
<keyword evidence="2" id="KW-1185">Reference proteome</keyword>